<evidence type="ECO:0000256" key="1">
    <source>
        <dbReference type="SAM" id="MobiDB-lite"/>
    </source>
</evidence>
<feature type="compositionally biased region" description="Basic and acidic residues" evidence="1">
    <location>
        <begin position="60"/>
        <end position="77"/>
    </location>
</feature>
<proteinExistence type="predicted"/>
<evidence type="ECO:0000313" key="4">
    <source>
        <dbReference type="Proteomes" id="UP000002320"/>
    </source>
</evidence>
<accession>B0WAW3</accession>
<dbReference type="AlphaFoldDB" id="B0WAW3"/>
<keyword evidence="4" id="KW-1185">Reference proteome</keyword>
<dbReference type="InParanoid" id="B0WAW3"/>
<dbReference type="KEGG" id="cqu:CpipJ_CPIJ004267"/>
<evidence type="ECO:0000313" key="2">
    <source>
        <dbReference type="EMBL" id="EDS41829.1"/>
    </source>
</evidence>
<dbReference type="HOGENOM" id="CLU_1134529_0_0_1"/>
<gene>
    <name evidence="3" type="primary">6035718</name>
    <name evidence="2" type="ORF">CpipJ_CPIJ004267</name>
</gene>
<dbReference type="VEuPathDB" id="VectorBase:CPIJ004267"/>
<dbReference type="EnsemblMetazoa" id="CPIJ004267-RA">
    <property type="protein sequence ID" value="CPIJ004267-PA"/>
    <property type="gene ID" value="CPIJ004267"/>
</dbReference>
<reference evidence="3" key="2">
    <citation type="submission" date="2021-02" db="UniProtKB">
        <authorList>
            <consortium name="EnsemblMetazoa"/>
        </authorList>
    </citation>
    <scope>IDENTIFICATION</scope>
    <source>
        <strain evidence="3">JHB</strain>
    </source>
</reference>
<organism>
    <name type="scientific">Culex quinquefasciatus</name>
    <name type="common">Southern house mosquito</name>
    <name type="synonym">Culex pungens</name>
    <dbReference type="NCBI Taxonomy" id="7176"/>
    <lineage>
        <taxon>Eukaryota</taxon>
        <taxon>Metazoa</taxon>
        <taxon>Ecdysozoa</taxon>
        <taxon>Arthropoda</taxon>
        <taxon>Hexapoda</taxon>
        <taxon>Insecta</taxon>
        <taxon>Pterygota</taxon>
        <taxon>Neoptera</taxon>
        <taxon>Endopterygota</taxon>
        <taxon>Diptera</taxon>
        <taxon>Nematocera</taxon>
        <taxon>Culicoidea</taxon>
        <taxon>Culicidae</taxon>
        <taxon>Culicinae</taxon>
        <taxon>Culicini</taxon>
        <taxon>Culex</taxon>
        <taxon>Culex</taxon>
    </lineage>
</organism>
<sequence length="245" mass="26975">MDFYATSFLLAVFADTALRTALFKLGTDRTFFWTGSLRPRNAPNAPFFKLVAPQSTDAGGKLEGDVKGTNESDKDDVGMSDADVEDSLNDDLQTKKIVDQTRAVRKSSCPNAFIAIELMAGNNKICYDACTERINSRPFTTQARVTQPVLLLCSSRYRKCPLQVRTNAMSSNACASSFTKVDLERADQHNADVFEVVEKVAGEALKGGSVYTVLTLYVTIRNLLSKSSSWSTANVSRFSPAYCWK</sequence>
<evidence type="ECO:0000313" key="3">
    <source>
        <dbReference type="EnsemblMetazoa" id="CPIJ004267-PA"/>
    </source>
</evidence>
<name>B0WAW3_CULQU</name>
<feature type="region of interest" description="Disordered" evidence="1">
    <location>
        <begin position="56"/>
        <end position="84"/>
    </location>
</feature>
<reference evidence="2" key="1">
    <citation type="submission" date="2007-03" db="EMBL/GenBank/DDBJ databases">
        <title>Annotation of Culex pipiens quinquefasciatus.</title>
        <authorList>
            <consortium name="The Broad Institute Genome Sequencing Platform"/>
            <person name="Atkinson P.W."/>
            <person name="Hemingway J."/>
            <person name="Christensen B.M."/>
            <person name="Higgs S."/>
            <person name="Kodira C."/>
            <person name="Hannick L."/>
            <person name="Megy K."/>
            <person name="O'Leary S."/>
            <person name="Pearson M."/>
            <person name="Haas B.J."/>
            <person name="Mauceli E."/>
            <person name="Wortman J.R."/>
            <person name="Lee N.H."/>
            <person name="Guigo R."/>
            <person name="Stanke M."/>
            <person name="Alvarado L."/>
            <person name="Amedeo P."/>
            <person name="Antoine C.H."/>
            <person name="Arensburger P."/>
            <person name="Bidwell S.L."/>
            <person name="Crawford M."/>
            <person name="Camaro F."/>
            <person name="Devon K."/>
            <person name="Engels R."/>
            <person name="Hammond M."/>
            <person name="Howarth C."/>
            <person name="Koehrsen M."/>
            <person name="Lawson D."/>
            <person name="Montgomery P."/>
            <person name="Nene V."/>
            <person name="Nusbaum C."/>
            <person name="Puiu D."/>
            <person name="Romero-Severson J."/>
            <person name="Severson D.W."/>
            <person name="Shumway M."/>
            <person name="Sisk P."/>
            <person name="Stolte C."/>
            <person name="Zeng Q."/>
            <person name="Eisenstadt E."/>
            <person name="Fraser-Liggett C."/>
            <person name="Strausberg R."/>
            <person name="Galagan J."/>
            <person name="Birren B."/>
            <person name="Collins F.H."/>
        </authorList>
    </citation>
    <scope>NUCLEOTIDE SEQUENCE [LARGE SCALE GENOMIC DNA]</scope>
    <source>
        <strain evidence="2">JHB</strain>
    </source>
</reference>
<dbReference type="EMBL" id="DS231875">
    <property type="protein sequence ID" value="EDS41829.1"/>
    <property type="molecule type" value="Genomic_DNA"/>
</dbReference>
<dbReference type="Proteomes" id="UP000002320">
    <property type="component" value="Unassembled WGS sequence"/>
</dbReference>
<protein>
    <submittedName>
        <fullName evidence="2 3">Uncharacterized protein</fullName>
    </submittedName>
</protein>